<dbReference type="AlphaFoldDB" id="A0A6A5U2U7"/>
<dbReference type="Proteomes" id="UP000800035">
    <property type="component" value="Unassembled WGS sequence"/>
</dbReference>
<proteinExistence type="predicted"/>
<accession>A0A6A5U2U7</accession>
<protein>
    <submittedName>
        <fullName evidence="2">Uncharacterized protein</fullName>
    </submittedName>
</protein>
<feature type="compositionally biased region" description="Basic and acidic residues" evidence="1">
    <location>
        <begin position="110"/>
        <end position="119"/>
    </location>
</feature>
<keyword evidence="3" id="KW-1185">Reference proteome</keyword>
<gene>
    <name evidence="2" type="ORF">CC80DRAFT_591251</name>
</gene>
<evidence type="ECO:0000313" key="3">
    <source>
        <dbReference type="Proteomes" id="UP000800035"/>
    </source>
</evidence>
<dbReference type="EMBL" id="ML976985">
    <property type="protein sequence ID" value="KAF1959185.1"/>
    <property type="molecule type" value="Genomic_DNA"/>
</dbReference>
<reference evidence="2" key="1">
    <citation type="journal article" date="2020" name="Stud. Mycol.">
        <title>101 Dothideomycetes genomes: a test case for predicting lifestyles and emergence of pathogens.</title>
        <authorList>
            <person name="Haridas S."/>
            <person name="Albert R."/>
            <person name="Binder M."/>
            <person name="Bloem J."/>
            <person name="Labutti K."/>
            <person name="Salamov A."/>
            <person name="Andreopoulos B."/>
            <person name="Baker S."/>
            <person name="Barry K."/>
            <person name="Bills G."/>
            <person name="Bluhm B."/>
            <person name="Cannon C."/>
            <person name="Castanera R."/>
            <person name="Culley D."/>
            <person name="Daum C."/>
            <person name="Ezra D."/>
            <person name="Gonzalez J."/>
            <person name="Henrissat B."/>
            <person name="Kuo A."/>
            <person name="Liang C."/>
            <person name="Lipzen A."/>
            <person name="Lutzoni F."/>
            <person name="Magnuson J."/>
            <person name="Mondo S."/>
            <person name="Nolan M."/>
            <person name="Ohm R."/>
            <person name="Pangilinan J."/>
            <person name="Park H.-J."/>
            <person name="Ramirez L."/>
            <person name="Alfaro M."/>
            <person name="Sun H."/>
            <person name="Tritt A."/>
            <person name="Yoshinaga Y."/>
            <person name="Zwiers L.-H."/>
            <person name="Turgeon B."/>
            <person name="Goodwin S."/>
            <person name="Spatafora J."/>
            <person name="Crous P."/>
            <person name="Grigoriev I."/>
        </authorList>
    </citation>
    <scope>NUCLEOTIDE SEQUENCE</scope>
    <source>
        <strain evidence="2">CBS 675.92</strain>
    </source>
</reference>
<organism evidence="2 3">
    <name type="scientific">Byssothecium circinans</name>
    <dbReference type="NCBI Taxonomy" id="147558"/>
    <lineage>
        <taxon>Eukaryota</taxon>
        <taxon>Fungi</taxon>
        <taxon>Dikarya</taxon>
        <taxon>Ascomycota</taxon>
        <taxon>Pezizomycotina</taxon>
        <taxon>Dothideomycetes</taxon>
        <taxon>Pleosporomycetidae</taxon>
        <taxon>Pleosporales</taxon>
        <taxon>Massarineae</taxon>
        <taxon>Massarinaceae</taxon>
        <taxon>Byssothecium</taxon>
    </lineage>
</organism>
<evidence type="ECO:0000313" key="2">
    <source>
        <dbReference type="EMBL" id="KAF1959185.1"/>
    </source>
</evidence>
<name>A0A6A5U2U7_9PLEO</name>
<evidence type="ECO:0000256" key="1">
    <source>
        <dbReference type="SAM" id="MobiDB-lite"/>
    </source>
</evidence>
<feature type="region of interest" description="Disordered" evidence="1">
    <location>
        <begin position="110"/>
        <end position="130"/>
    </location>
</feature>
<sequence>MPGKIAAIVTVRGLWLLYRLSKIGSRYDNFPPGPPTVHIFGLAGIDGSEGCPSPVSKMGTAIRTRLLADLRNESDNYAIVRPSDQRRAGAEKCDTQFLAVFGKRRETMEQQWEDAKKSLDEEDQFSKNPS</sequence>